<keyword evidence="5 11" id="KW-0436">Ligase</keyword>
<dbReference type="InterPro" id="IPR001636">
    <property type="entry name" value="SAICAR_synth"/>
</dbReference>
<dbReference type="AlphaFoldDB" id="A0A953I5G3"/>
<evidence type="ECO:0000313" key="13">
    <source>
        <dbReference type="EMBL" id="MBY6274813.1"/>
    </source>
</evidence>
<evidence type="ECO:0000256" key="8">
    <source>
        <dbReference type="ARBA" id="ARBA00022840"/>
    </source>
</evidence>
<evidence type="ECO:0000256" key="7">
    <source>
        <dbReference type="ARBA" id="ARBA00022755"/>
    </source>
</evidence>
<evidence type="ECO:0000259" key="12">
    <source>
        <dbReference type="Pfam" id="PF01259"/>
    </source>
</evidence>
<evidence type="ECO:0000256" key="2">
    <source>
        <dbReference type="ARBA" id="ARBA00010190"/>
    </source>
</evidence>
<evidence type="ECO:0000256" key="3">
    <source>
        <dbReference type="ARBA" id="ARBA00012217"/>
    </source>
</evidence>
<evidence type="ECO:0000256" key="9">
    <source>
        <dbReference type="ARBA" id="ARBA00030409"/>
    </source>
</evidence>
<dbReference type="GO" id="GO:0005737">
    <property type="term" value="C:cytoplasm"/>
    <property type="evidence" value="ECO:0007669"/>
    <property type="project" value="TreeGrafter"/>
</dbReference>
<evidence type="ECO:0000256" key="10">
    <source>
        <dbReference type="ARBA" id="ARBA00048475"/>
    </source>
</evidence>
<dbReference type="Gene3D" id="3.30.470.20">
    <property type="entry name" value="ATP-grasp fold, B domain"/>
    <property type="match status" value="1"/>
</dbReference>
<comment type="similarity">
    <text evidence="2 11">Belongs to the SAICAR synthetase family.</text>
</comment>
<keyword evidence="7 11" id="KW-0658">Purine biosynthesis</keyword>
<comment type="pathway">
    <text evidence="1 11">Purine metabolism; IMP biosynthesis via de novo pathway; 5-amino-1-(5-phospho-D-ribosyl)imidazole-4-carboxamide from 5-amino-1-(5-phospho-D-ribosyl)imidazole-4-carboxylate: step 1/2.</text>
</comment>
<dbReference type="GO" id="GO:0004639">
    <property type="term" value="F:phosphoribosylaminoimidazolesuccinocarboxamide synthase activity"/>
    <property type="evidence" value="ECO:0007669"/>
    <property type="project" value="UniProtKB-UniRule"/>
</dbReference>
<dbReference type="CDD" id="cd01414">
    <property type="entry name" value="SAICAR_synt_Sc"/>
    <property type="match status" value="1"/>
</dbReference>
<dbReference type="InterPro" id="IPR028923">
    <property type="entry name" value="SAICAR_synt/ADE2_N"/>
</dbReference>
<dbReference type="HAMAP" id="MF_00137">
    <property type="entry name" value="SAICAR_synth"/>
    <property type="match status" value="1"/>
</dbReference>
<dbReference type="InterPro" id="IPR018236">
    <property type="entry name" value="SAICAR_synthetase_CS"/>
</dbReference>
<reference evidence="13" key="1">
    <citation type="submission" date="2017-11" db="EMBL/GenBank/DDBJ databases">
        <title>Three new genomes from thermophilic consortium.</title>
        <authorList>
            <person name="Quaggio R."/>
            <person name="Amgarten D."/>
            <person name="Setubal J.C."/>
        </authorList>
    </citation>
    <scope>NUCLEOTIDE SEQUENCE</scope>
    <source>
        <strain evidence="13">ZCTH01-B2</strain>
    </source>
</reference>
<sequence length="305" mass="33868">MDVLLTVPDPGLRRLHRGKVREMFELDADRLLMVATDRLSAFDVVFPQGIPGKGRVLTQLSALWFGATRHIVANHLVSDDLGGLGLPGDVRRLLEGRSLVVRRARRIDVECVVRGYLAGSGWKEYQASGTVCGIPLPAGLRLSSRLPEPIFTPALKNDRGHDENVPEAEVRRRLGDAVTDFIKEKSLALYRYAAGVAEKAGMILADTKFEFGFVGDEIVLIDEAFTPDSSRYWPADRYREGEPVDSLDKQPVRDWAERTGWNKQRPAPELPGELIEETARRYADVLDRLRKVLAETAAGAGGGRR</sequence>
<accession>A0A953I5G3</accession>
<feature type="domain" description="SAICAR synthetase/ADE2 N-terminal" evidence="12">
    <location>
        <begin position="15"/>
        <end position="265"/>
    </location>
</feature>
<keyword evidence="8 11" id="KW-0067">ATP-binding</keyword>
<evidence type="ECO:0000256" key="4">
    <source>
        <dbReference type="ARBA" id="ARBA00016460"/>
    </source>
</evidence>
<dbReference type="NCBIfam" id="TIGR00081">
    <property type="entry name" value="purC"/>
    <property type="match status" value="1"/>
</dbReference>
<dbReference type="FunFam" id="3.30.470.20:FF:000015">
    <property type="entry name" value="Phosphoribosylaminoimidazole-succinocarboxamide synthase"/>
    <property type="match status" value="1"/>
</dbReference>
<dbReference type="PANTHER" id="PTHR43700">
    <property type="entry name" value="PHOSPHORIBOSYLAMINOIMIDAZOLE-SUCCINOCARBOXAMIDE SYNTHASE"/>
    <property type="match status" value="1"/>
</dbReference>
<dbReference type="Proteomes" id="UP000732377">
    <property type="component" value="Unassembled WGS sequence"/>
</dbReference>
<evidence type="ECO:0000256" key="6">
    <source>
        <dbReference type="ARBA" id="ARBA00022741"/>
    </source>
</evidence>
<keyword evidence="6 11" id="KW-0547">Nucleotide-binding</keyword>
<dbReference type="NCBIfam" id="NF010568">
    <property type="entry name" value="PRK13961.1"/>
    <property type="match status" value="1"/>
</dbReference>
<comment type="caution">
    <text evidence="13">The sequence shown here is derived from an EMBL/GenBank/DDBJ whole genome shotgun (WGS) entry which is preliminary data.</text>
</comment>
<dbReference type="GO" id="GO:0006189">
    <property type="term" value="P:'de novo' IMP biosynthetic process"/>
    <property type="evidence" value="ECO:0007669"/>
    <property type="project" value="UniProtKB-UniRule"/>
</dbReference>
<dbReference type="EMBL" id="PIUK01000004">
    <property type="protein sequence ID" value="MBY6274813.1"/>
    <property type="molecule type" value="Genomic_DNA"/>
</dbReference>
<dbReference type="Pfam" id="PF01259">
    <property type="entry name" value="SAICAR_synt"/>
    <property type="match status" value="1"/>
</dbReference>
<dbReference type="PANTHER" id="PTHR43700:SF1">
    <property type="entry name" value="PHOSPHORIBOSYLAMINOIMIDAZOLE-SUCCINOCARBOXAMIDE SYNTHASE"/>
    <property type="match status" value="1"/>
</dbReference>
<evidence type="ECO:0000256" key="11">
    <source>
        <dbReference type="HAMAP-Rule" id="MF_00137"/>
    </source>
</evidence>
<comment type="catalytic activity">
    <reaction evidence="10 11">
        <text>5-amino-1-(5-phospho-D-ribosyl)imidazole-4-carboxylate + L-aspartate + ATP = (2S)-2-[5-amino-1-(5-phospho-beta-D-ribosyl)imidazole-4-carboxamido]succinate + ADP + phosphate + 2 H(+)</text>
        <dbReference type="Rhea" id="RHEA:22628"/>
        <dbReference type="ChEBI" id="CHEBI:15378"/>
        <dbReference type="ChEBI" id="CHEBI:29991"/>
        <dbReference type="ChEBI" id="CHEBI:30616"/>
        <dbReference type="ChEBI" id="CHEBI:43474"/>
        <dbReference type="ChEBI" id="CHEBI:58443"/>
        <dbReference type="ChEBI" id="CHEBI:77657"/>
        <dbReference type="ChEBI" id="CHEBI:456216"/>
        <dbReference type="EC" id="6.3.2.6"/>
    </reaction>
</comment>
<dbReference type="Gene3D" id="3.30.200.20">
    <property type="entry name" value="Phosphorylase Kinase, domain 1"/>
    <property type="match status" value="1"/>
</dbReference>
<proteinExistence type="inferred from homology"/>
<dbReference type="PROSITE" id="PS01058">
    <property type="entry name" value="SAICAR_SYNTHETASE_2"/>
    <property type="match status" value="1"/>
</dbReference>
<dbReference type="SUPFAM" id="SSF56104">
    <property type="entry name" value="SAICAR synthase-like"/>
    <property type="match status" value="1"/>
</dbReference>
<evidence type="ECO:0000313" key="14">
    <source>
        <dbReference type="Proteomes" id="UP000732377"/>
    </source>
</evidence>
<evidence type="ECO:0000256" key="5">
    <source>
        <dbReference type="ARBA" id="ARBA00022598"/>
    </source>
</evidence>
<dbReference type="RefSeq" id="WP_273377512.1">
    <property type="nucleotide sequence ID" value="NZ_PIUK01000004.1"/>
</dbReference>
<dbReference type="GO" id="GO:0005524">
    <property type="term" value="F:ATP binding"/>
    <property type="evidence" value="ECO:0007669"/>
    <property type="project" value="UniProtKB-KW"/>
</dbReference>
<organism evidence="13 14">
    <name type="scientific">Symbiobacterium thermophilum</name>
    <dbReference type="NCBI Taxonomy" id="2734"/>
    <lineage>
        <taxon>Bacteria</taxon>
        <taxon>Bacillati</taxon>
        <taxon>Bacillota</taxon>
        <taxon>Clostridia</taxon>
        <taxon>Eubacteriales</taxon>
        <taxon>Symbiobacteriaceae</taxon>
        <taxon>Symbiobacterium</taxon>
    </lineage>
</organism>
<name>A0A953I5G3_SYMTR</name>
<gene>
    <name evidence="11" type="primary">purC</name>
    <name evidence="13" type="ORF">CWE10_01145</name>
</gene>
<protein>
    <recommendedName>
        <fullName evidence="4 11">Phosphoribosylaminoimidazole-succinocarboxamide synthase</fullName>
        <ecNumber evidence="3 11">6.3.2.6</ecNumber>
    </recommendedName>
    <alternativeName>
        <fullName evidence="9 11">SAICAR synthetase</fullName>
    </alternativeName>
</protein>
<dbReference type="EC" id="6.3.2.6" evidence="3 11"/>
<evidence type="ECO:0000256" key="1">
    <source>
        <dbReference type="ARBA" id="ARBA00004672"/>
    </source>
</evidence>